<dbReference type="VEuPathDB" id="PlasmoDB:PocGH01_00182900"/>
<dbReference type="AlphaFoldDB" id="A0A1D3JEG1"/>
<keyword evidence="3" id="KW-1185">Reference proteome</keyword>
<organism evidence="2 3">
    <name type="scientific">Plasmodium ovale</name>
    <name type="common">malaria parasite P. ovale</name>
    <dbReference type="NCBI Taxonomy" id="36330"/>
    <lineage>
        <taxon>Eukaryota</taxon>
        <taxon>Sar</taxon>
        <taxon>Alveolata</taxon>
        <taxon>Apicomplexa</taxon>
        <taxon>Aconoidasida</taxon>
        <taxon>Haemosporida</taxon>
        <taxon>Plasmodiidae</taxon>
        <taxon>Plasmodium</taxon>
        <taxon>Plasmodium (Plasmodium)</taxon>
    </lineage>
</organism>
<proteinExistence type="predicted"/>
<evidence type="ECO:0000313" key="3">
    <source>
        <dbReference type="Proteomes" id="UP000242942"/>
    </source>
</evidence>
<gene>
    <name evidence="2" type="primary">PocGH01_00182900</name>
    <name evidence="2" type="ORF">POCGH01_00182900</name>
</gene>
<feature type="transmembrane region" description="Helical" evidence="1">
    <location>
        <begin position="235"/>
        <end position="255"/>
    </location>
</feature>
<evidence type="ECO:0000256" key="1">
    <source>
        <dbReference type="SAM" id="Phobius"/>
    </source>
</evidence>
<protein>
    <submittedName>
        <fullName evidence="2">PIR protein</fullName>
    </submittedName>
</protein>
<dbReference type="Proteomes" id="UP000242942">
    <property type="component" value="Unassembled WGS sequence"/>
</dbReference>
<sequence length="309" mass="36093">MFYFTSGYIDIYIFLKIYFQYPYLSSFPEYLQKFKDVITESVTNTPYHVRCSSFADSRFEGNNNFRNRCYEVAKYLNHLLSKKSDYNIHERCAHLNYILNSDSNYNNITNCSKPDLIDAYSKLPSDFNDVCFSSIELIDEHTLTKLKHIHDMHESFGKVKSAKTSCIGDCCTNAKKCSSIYDNYIKNCYEDSIDYICDNLGKFKNEYETHMKSVKTICTDALKILTPPKKNNSTVTILIACITILIIPCFLFIFYKFTPFGPLLRPRVHQIKKMFYNLGDENQNISVDNYEYVSPSTKKKRYHVAYNST</sequence>
<name>A0A1D3JEG1_PLAOA</name>
<dbReference type="Pfam" id="PF05795">
    <property type="entry name" value="Plasmodium_Vir"/>
    <property type="match status" value="1"/>
</dbReference>
<accession>A0A1D3JEG1</accession>
<dbReference type="EMBL" id="FLRI01000379">
    <property type="protein sequence ID" value="SBT84246.1"/>
    <property type="molecule type" value="Genomic_DNA"/>
</dbReference>
<keyword evidence="1" id="KW-0812">Transmembrane</keyword>
<dbReference type="OrthoDB" id="383056at2759"/>
<dbReference type="InterPro" id="IPR008780">
    <property type="entry name" value="Plasmodium_Vir"/>
</dbReference>
<keyword evidence="1" id="KW-0472">Membrane</keyword>
<dbReference type="VEuPathDB" id="PlasmoDB:POWCR01_000076200"/>
<reference evidence="2 3" key="1">
    <citation type="submission" date="2016-06" db="EMBL/GenBank/DDBJ databases">
        <authorList>
            <consortium name="Pathogen Informatics"/>
        </authorList>
    </citation>
    <scope>NUCLEOTIDE SEQUENCE [LARGE SCALE GENOMIC DNA]</scope>
    <source>
        <strain evidence="2">PocGH01</strain>
    </source>
</reference>
<evidence type="ECO:0000313" key="2">
    <source>
        <dbReference type="EMBL" id="SBT84246.1"/>
    </source>
</evidence>
<keyword evidence="1" id="KW-1133">Transmembrane helix</keyword>